<feature type="transmembrane region" description="Helical" evidence="1">
    <location>
        <begin position="151"/>
        <end position="178"/>
    </location>
</feature>
<organism evidence="2 3">
    <name type="scientific">Chiayiivirga flava</name>
    <dbReference type="NCBI Taxonomy" id="659595"/>
    <lineage>
        <taxon>Bacteria</taxon>
        <taxon>Pseudomonadati</taxon>
        <taxon>Pseudomonadota</taxon>
        <taxon>Gammaproteobacteria</taxon>
        <taxon>Lysobacterales</taxon>
        <taxon>Lysobacteraceae</taxon>
        <taxon>Chiayiivirga</taxon>
    </lineage>
</organism>
<evidence type="ECO:0008006" key="4">
    <source>
        <dbReference type="Google" id="ProtNLM"/>
    </source>
</evidence>
<keyword evidence="1" id="KW-1133">Transmembrane helix</keyword>
<keyword evidence="1" id="KW-0472">Membrane</keyword>
<evidence type="ECO:0000313" key="3">
    <source>
        <dbReference type="Proteomes" id="UP000521199"/>
    </source>
</evidence>
<name>A0A7W8D914_9GAMM</name>
<keyword evidence="1" id="KW-0812">Transmembrane</keyword>
<comment type="caution">
    <text evidence="2">The sequence shown here is derived from an EMBL/GenBank/DDBJ whole genome shotgun (WGS) entry which is preliminary data.</text>
</comment>
<feature type="transmembrane region" description="Helical" evidence="1">
    <location>
        <begin position="288"/>
        <end position="315"/>
    </location>
</feature>
<dbReference type="AlphaFoldDB" id="A0A7W8D914"/>
<dbReference type="RefSeq" id="WP_183961547.1">
    <property type="nucleotide sequence ID" value="NZ_JACHHP010000004.1"/>
</dbReference>
<evidence type="ECO:0000313" key="2">
    <source>
        <dbReference type="EMBL" id="MBB5209012.1"/>
    </source>
</evidence>
<dbReference type="Proteomes" id="UP000521199">
    <property type="component" value="Unassembled WGS sequence"/>
</dbReference>
<feature type="transmembrane region" description="Helical" evidence="1">
    <location>
        <begin position="106"/>
        <end position="130"/>
    </location>
</feature>
<protein>
    <recommendedName>
        <fullName evidence="4">Glycerophosphoryl diester phosphodiesterase membrane domain-containing protein</fullName>
    </recommendedName>
</protein>
<reference evidence="2 3" key="1">
    <citation type="submission" date="2020-08" db="EMBL/GenBank/DDBJ databases">
        <title>Genomic Encyclopedia of Type Strains, Phase IV (KMG-IV): sequencing the most valuable type-strain genomes for metagenomic binning, comparative biology and taxonomic classification.</title>
        <authorList>
            <person name="Goeker M."/>
        </authorList>
    </citation>
    <scope>NUCLEOTIDE SEQUENCE [LARGE SCALE GENOMIC DNA]</scope>
    <source>
        <strain evidence="2 3">DSM 24163</strain>
    </source>
</reference>
<sequence length="326" mass="33445">MVAEPTSAPSAADVRPVGALIEATFALWHRSWKRTFAFGVVYGLAALLPGVALQGVFSQVALASIALLGGQLLPALPLPLPLPLPSADPLAVLGSALLRLNTPSTWLLLASSVLGIVASTTALIAGQGAIARGEPFRAALRRGFARTPATLGAWLVYTVLVLVAALPFFALLVGAFVAALGGDVVLLMIALVVVLVGGLLASVPLAWASIAFALSPFASALDGSGPIAAQLRSRALVRGHWWRCATVVSLPLLVYLGAGGTASSLLLMACGGVVVLRDGWMGLLDPGWLLWSQLLAVPLQAALLPLAFAGGVVMYEDLRPHRAAGA</sequence>
<feature type="transmembrane region" description="Helical" evidence="1">
    <location>
        <begin position="35"/>
        <end position="53"/>
    </location>
</feature>
<feature type="transmembrane region" description="Helical" evidence="1">
    <location>
        <begin position="184"/>
        <end position="207"/>
    </location>
</feature>
<gene>
    <name evidence="2" type="ORF">HNQ52_002562</name>
</gene>
<evidence type="ECO:0000256" key="1">
    <source>
        <dbReference type="SAM" id="Phobius"/>
    </source>
</evidence>
<accession>A0A7W8D914</accession>
<feature type="transmembrane region" description="Helical" evidence="1">
    <location>
        <begin position="252"/>
        <end position="276"/>
    </location>
</feature>
<proteinExistence type="predicted"/>
<dbReference type="EMBL" id="JACHHP010000004">
    <property type="protein sequence ID" value="MBB5209012.1"/>
    <property type="molecule type" value="Genomic_DNA"/>
</dbReference>
<keyword evidence="3" id="KW-1185">Reference proteome</keyword>